<feature type="domain" description="AMP-binding enzyme C-terminal" evidence="6">
    <location>
        <begin position="447"/>
        <end position="522"/>
    </location>
</feature>
<dbReference type="InterPro" id="IPR042099">
    <property type="entry name" value="ANL_N_sf"/>
</dbReference>
<evidence type="ECO:0000259" key="6">
    <source>
        <dbReference type="Pfam" id="PF13193"/>
    </source>
</evidence>
<dbReference type="SUPFAM" id="SSF56801">
    <property type="entry name" value="Acetyl-CoA synthetase-like"/>
    <property type="match status" value="1"/>
</dbReference>
<dbReference type="PANTHER" id="PTHR43201">
    <property type="entry name" value="ACYL-COA SYNTHETASE"/>
    <property type="match status" value="1"/>
</dbReference>
<proteinExistence type="inferred from homology"/>
<dbReference type="GO" id="GO:0031956">
    <property type="term" value="F:medium-chain fatty acid-CoA ligase activity"/>
    <property type="evidence" value="ECO:0007669"/>
    <property type="project" value="TreeGrafter"/>
</dbReference>
<dbReference type="InterPro" id="IPR045310">
    <property type="entry name" value="Pcs60-like"/>
</dbReference>
<dbReference type="Gene3D" id="3.30.300.30">
    <property type="match status" value="1"/>
</dbReference>
<keyword evidence="2" id="KW-0436">Ligase</keyword>
<keyword evidence="8" id="KW-1185">Reference proteome</keyword>
<comment type="similarity">
    <text evidence="1">Belongs to the ATP-dependent AMP-binding enzyme family.</text>
</comment>
<dbReference type="AlphaFoldDB" id="A2SHZ7"/>
<dbReference type="InterPro" id="IPR000873">
    <property type="entry name" value="AMP-dep_synth/lig_dom"/>
</dbReference>
<accession>A2SHZ7</accession>
<dbReference type="CDD" id="cd05926">
    <property type="entry name" value="FACL_fum10p_like"/>
    <property type="match status" value="1"/>
</dbReference>
<dbReference type="KEGG" id="mpt:Mpe_A2230"/>
<dbReference type="GO" id="GO:0006631">
    <property type="term" value="P:fatty acid metabolic process"/>
    <property type="evidence" value="ECO:0007669"/>
    <property type="project" value="TreeGrafter"/>
</dbReference>
<keyword evidence="4" id="KW-0067">ATP-binding</keyword>
<dbReference type="InterPro" id="IPR045851">
    <property type="entry name" value="AMP-bd_C_sf"/>
</dbReference>
<dbReference type="Gene3D" id="3.40.50.12780">
    <property type="entry name" value="N-terminal domain of ligase-like"/>
    <property type="match status" value="1"/>
</dbReference>
<dbReference type="Pfam" id="PF13193">
    <property type="entry name" value="AMP-binding_C"/>
    <property type="match status" value="1"/>
</dbReference>
<dbReference type="PANTHER" id="PTHR43201:SF5">
    <property type="entry name" value="MEDIUM-CHAIN ACYL-COA LIGASE ACSF2, MITOCHONDRIAL"/>
    <property type="match status" value="1"/>
</dbReference>
<evidence type="ECO:0000313" key="8">
    <source>
        <dbReference type="Proteomes" id="UP000000366"/>
    </source>
</evidence>
<sequence length="535" mass="56467">MCRRDGLRTFVSSSRRSAAAGRLNIQRPMQTSLKDLLAHGADAAPAISAPGRTALSYRELRALVDATLASLNALGAGRNDRVAIVLNNGPEMATCYMACASGTTSAPLNPAYRADEFEFYLSDLNAKLLIVEQGSSSTAIEVAQKLGVRVVDLIVEPGAPAGSFRLAARDGGSAAAAGQGGYGEAGDVGMVLHTSGTTSRPKIVPLSVGNLCASAANIRKTLQFTAGDIGLNIMPLFHIHGLIAGVLAPLSAGSQVFCTPGFNALKFFAWMDEAKPTWYTAVPTMHQAIVQRAKGNADVIARNPLRFLRSSSSSMPPQVIKELEEIFKAPLIEAYGMTEATHQMASNPLPPLTRKPGAVGLPAGPEVEIMGEDGSLLAVGQIGEIVIRGPNVTAGYENNPKANAEGFLNGWFRTGDQGSKDADGYISLTGRLKEIINRGGEKVSPREVDEILMDHPAVGQCVCFGMPHPKLGEEVAAVVVLKEGASATEREIQDFVAKRAADYKVPKKILFMDEIPKGATGKLQRIGLAQKLGLG</sequence>
<keyword evidence="3" id="KW-0547">Nucleotide-binding</keyword>
<dbReference type="EMBL" id="CP000555">
    <property type="protein sequence ID" value="ABM95186.1"/>
    <property type="molecule type" value="Genomic_DNA"/>
</dbReference>
<dbReference type="PROSITE" id="PS00455">
    <property type="entry name" value="AMP_BINDING"/>
    <property type="match status" value="1"/>
</dbReference>
<feature type="domain" description="AMP-dependent synthetase/ligase" evidence="5">
    <location>
        <begin position="44"/>
        <end position="396"/>
    </location>
</feature>
<dbReference type="STRING" id="420662.Mpe_A2230"/>
<organism evidence="7 8">
    <name type="scientific">Methylibium petroleiphilum (strain ATCC BAA-1232 / LMG 22953 / PM1)</name>
    <dbReference type="NCBI Taxonomy" id="420662"/>
    <lineage>
        <taxon>Bacteria</taxon>
        <taxon>Pseudomonadati</taxon>
        <taxon>Pseudomonadota</taxon>
        <taxon>Betaproteobacteria</taxon>
        <taxon>Burkholderiales</taxon>
        <taxon>Sphaerotilaceae</taxon>
        <taxon>Methylibium</taxon>
    </lineage>
</organism>
<evidence type="ECO:0000256" key="4">
    <source>
        <dbReference type="ARBA" id="ARBA00022840"/>
    </source>
</evidence>
<evidence type="ECO:0000256" key="2">
    <source>
        <dbReference type="ARBA" id="ARBA00022598"/>
    </source>
</evidence>
<dbReference type="InterPro" id="IPR025110">
    <property type="entry name" value="AMP-bd_C"/>
</dbReference>
<evidence type="ECO:0000256" key="1">
    <source>
        <dbReference type="ARBA" id="ARBA00006432"/>
    </source>
</evidence>
<evidence type="ECO:0000256" key="3">
    <source>
        <dbReference type="ARBA" id="ARBA00022741"/>
    </source>
</evidence>
<dbReference type="HOGENOM" id="CLU_000022_59_0_4"/>
<reference evidence="7 8" key="1">
    <citation type="journal article" date="2007" name="J. Bacteriol.">
        <title>Whole-genome analysis of the methyl tert-butyl ether-degrading beta-proteobacterium Methylibium petroleiphilum PM1.</title>
        <authorList>
            <person name="Kane S.R."/>
            <person name="Chakicherla A.Y."/>
            <person name="Chain P.S.G."/>
            <person name="Schmidt R."/>
            <person name="Shin M.W."/>
            <person name="Legler T.C."/>
            <person name="Scow K.M."/>
            <person name="Larimer F.W."/>
            <person name="Lucas S.M."/>
            <person name="Richardson P.M."/>
            <person name="Hristova K.R."/>
        </authorList>
    </citation>
    <scope>NUCLEOTIDE SEQUENCE [LARGE SCALE GENOMIC DNA]</scope>
    <source>
        <strain evidence="8">ATCC BAA-1232 / LMG 22953 / PM1</strain>
    </source>
</reference>
<gene>
    <name evidence="7" type="ordered locus">Mpe_A2230</name>
</gene>
<dbReference type="InterPro" id="IPR020845">
    <property type="entry name" value="AMP-binding_CS"/>
</dbReference>
<name>A2SHZ7_METPP</name>
<dbReference type="GO" id="GO:0005524">
    <property type="term" value="F:ATP binding"/>
    <property type="evidence" value="ECO:0007669"/>
    <property type="project" value="UniProtKB-KW"/>
</dbReference>
<evidence type="ECO:0000313" key="7">
    <source>
        <dbReference type="EMBL" id="ABM95186.1"/>
    </source>
</evidence>
<dbReference type="eggNOG" id="COG0318">
    <property type="taxonomic scope" value="Bacteria"/>
</dbReference>
<dbReference type="Pfam" id="PF00501">
    <property type="entry name" value="AMP-binding"/>
    <property type="match status" value="1"/>
</dbReference>
<evidence type="ECO:0000259" key="5">
    <source>
        <dbReference type="Pfam" id="PF00501"/>
    </source>
</evidence>
<dbReference type="Proteomes" id="UP000000366">
    <property type="component" value="Chromosome"/>
</dbReference>
<protein>
    <submittedName>
        <fullName evidence="7">Coenzyme A synthetase-like protein</fullName>
    </submittedName>
</protein>